<dbReference type="RefSeq" id="WP_274396704.1">
    <property type="nucleotide sequence ID" value="NZ_CP082213.1"/>
</dbReference>
<reference evidence="1 2" key="1">
    <citation type="submission" date="2021-08" db="EMBL/GenBank/DDBJ databases">
        <title>Genome sequences of Xanthomonas cucurbitae isolates from 5 Midwestern US states.</title>
        <authorList>
            <person name="Hind S.R."/>
        </authorList>
    </citation>
    <scope>NUCLEOTIDE SEQUENCE [LARGE SCALE GENOMIC DNA]</scope>
    <source>
        <strain evidence="1 2">OH_261</strain>
    </source>
</reference>
<name>A0ABY7YCS1_9XANT</name>
<gene>
    <name evidence="1" type="ORF">K6978_00095</name>
</gene>
<evidence type="ECO:0000313" key="1">
    <source>
        <dbReference type="EMBL" id="WDM71663.1"/>
    </source>
</evidence>
<protein>
    <submittedName>
        <fullName evidence="1">DUF2283 domain-containing protein</fullName>
    </submittedName>
</protein>
<dbReference type="EMBL" id="CP082214">
    <property type="protein sequence ID" value="WDM71663.1"/>
    <property type="molecule type" value="Genomic_DNA"/>
</dbReference>
<organism evidence="1 2">
    <name type="scientific">Xanthomonas cucurbitae</name>
    <dbReference type="NCBI Taxonomy" id="56453"/>
    <lineage>
        <taxon>Bacteria</taxon>
        <taxon>Pseudomonadati</taxon>
        <taxon>Pseudomonadota</taxon>
        <taxon>Gammaproteobacteria</taxon>
        <taxon>Lysobacterales</taxon>
        <taxon>Lysobacteraceae</taxon>
        <taxon>Xanthomonas</taxon>
    </lineage>
</organism>
<sequence length="111" mass="12424">MNGSYLKGSLNFTRGQACSEKHESVILDLNEEGEIINIEIFGYSHIAGRPPNNCEIEWLVSQSIDVIFSPDDDVMSITTKFGENCMQRTSVAKFGFDERGNLVVISINYNN</sequence>
<evidence type="ECO:0000313" key="2">
    <source>
        <dbReference type="Proteomes" id="UP001214201"/>
    </source>
</evidence>
<dbReference type="Proteomes" id="UP001214201">
    <property type="component" value="Chromosome"/>
</dbReference>
<proteinExistence type="predicted"/>
<accession>A0ABY7YCS1</accession>
<keyword evidence="2" id="KW-1185">Reference proteome</keyword>